<evidence type="ECO:0000259" key="1">
    <source>
        <dbReference type="Pfam" id="PF07007"/>
    </source>
</evidence>
<accession>A0A0F9XI05</accession>
<comment type="caution">
    <text evidence="2">The sequence shown here is derived from an EMBL/GenBank/DDBJ whole genome shotgun (WGS) entry which is preliminary data.</text>
</comment>
<dbReference type="AlphaFoldDB" id="A0A0F9XI05"/>
<reference evidence="2" key="1">
    <citation type="journal article" date="2015" name="Nature">
        <title>Complex archaea that bridge the gap between prokaryotes and eukaryotes.</title>
        <authorList>
            <person name="Spang A."/>
            <person name="Saw J.H."/>
            <person name="Jorgensen S.L."/>
            <person name="Zaremba-Niedzwiedzka K."/>
            <person name="Martijn J."/>
            <person name="Lind A.E."/>
            <person name="van Eijk R."/>
            <person name="Schleper C."/>
            <person name="Guy L."/>
            <person name="Ettema T.J."/>
        </authorList>
    </citation>
    <scope>NUCLEOTIDE SEQUENCE</scope>
</reference>
<organism evidence="2">
    <name type="scientific">marine sediment metagenome</name>
    <dbReference type="NCBI Taxonomy" id="412755"/>
    <lineage>
        <taxon>unclassified sequences</taxon>
        <taxon>metagenomes</taxon>
        <taxon>ecological metagenomes</taxon>
    </lineage>
</organism>
<dbReference type="Pfam" id="PF07007">
    <property type="entry name" value="LprI"/>
    <property type="match status" value="1"/>
</dbReference>
<gene>
    <name evidence="2" type="ORF">LCGC14_0217270</name>
</gene>
<evidence type="ECO:0000313" key="2">
    <source>
        <dbReference type="EMBL" id="KKN91618.1"/>
    </source>
</evidence>
<proteinExistence type="predicted"/>
<dbReference type="EMBL" id="LAZR01000102">
    <property type="protein sequence ID" value="KKN91618.1"/>
    <property type="molecule type" value="Genomic_DNA"/>
</dbReference>
<dbReference type="Gene3D" id="1.20.1270.180">
    <property type="match status" value="1"/>
</dbReference>
<dbReference type="InterPro" id="IPR009739">
    <property type="entry name" value="LprI-like_N"/>
</dbReference>
<protein>
    <recommendedName>
        <fullName evidence="1">Lysozyme inhibitor LprI-like N-terminal domain-containing protein</fullName>
    </recommendedName>
</protein>
<name>A0A0F9XI05_9ZZZZ</name>
<sequence length="164" mass="17667">MQRHLLILSSLAVLAQPASAQSSDAEADLATIRTCLSDQADDPRSCIGTVANPCQDAPGGASTIGIDTCLGRETAAWDTLLNKSYKIAVASAETMDKRLASDGIYEPGVAAALVKAQRAWIAYRDAECDRRYELFKEGTIRTNIASDCVLELTARRAIEFRGEE</sequence>
<feature type="domain" description="Lysozyme inhibitor LprI-like N-terminal" evidence="1">
    <location>
        <begin position="54"/>
        <end position="159"/>
    </location>
</feature>